<reference evidence="1" key="1">
    <citation type="submission" date="2022-12" db="EMBL/GenBank/DDBJ databases">
        <title>New Phytohabitans aurantiacus sp. RD004123 nov., an actinomycete isolated from soil.</title>
        <authorList>
            <person name="Triningsih D.W."/>
            <person name="Harunari E."/>
            <person name="Igarashi Y."/>
        </authorList>
    </citation>
    <scope>NUCLEOTIDE SEQUENCE</scope>
    <source>
        <strain evidence="1">RD004123</strain>
    </source>
</reference>
<keyword evidence="2" id="KW-1185">Reference proteome</keyword>
<organism evidence="1 2">
    <name type="scientific">Phytohabitans aurantiacus</name>
    <dbReference type="NCBI Taxonomy" id="3016789"/>
    <lineage>
        <taxon>Bacteria</taxon>
        <taxon>Bacillati</taxon>
        <taxon>Actinomycetota</taxon>
        <taxon>Actinomycetes</taxon>
        <taxon>Micromonosporales</taxon>
        <taxon>Micromonosporaceae</taxon>
    </lineage>
</organism>
<dbReference type="Proteomes" id="UP001144280">
    <property type="component" value="Unassembled WGS sequence"/>
</dbReference>
<accession>A0ABQ5QWX6</accession>
<evidence type="ECO:0000313" key="1">
    <source>
        <dbReference type="EMBL" id="GLH98795.1"/>
    </source>
</evidence>
<proteinExistence type="predicted"/>
<protein>
    <recommendedName>
        <fullName evidence="3">DUF4177 domain-containing protein</fullName>
    </recommendedName>
</protein>
<comment type="caution">
    <text evidence="1">The sequence shown here is derived from an EMBL/GenBank/DDBJ whole genome shotgun (WGS) entry which is preliminary data.</text>
</comment>
<dbReference type="EMBL" id="BSDI01000018">
    <property type="protein sequence ID" value="GLH98795.1"/>
    <property type="molecule type" value="Genomic_DNA"/>
</dbReference>
<evidence type="ECO:0000313" key="2">
    <source>
        <dbReference type="Proteomes" id="UP001144280"/>
    </source>
</evidence>
<evidence type="ECO:0008006" key="3">
    <source>
        <dbReference type="Google" id="ProtNLM"/>
    </source>
</evidence>
<sequence>MIRWEYALLVRRRQARANEPGWEVTFSWYGPDGSIQDISGFGDTALTHLNTAGNQGWELVSVTEDLHQSGTAELHRYHMKRLIPAAAPRQRVRSTGVYRRR</sequence>
<dbReference type="RefSeq" id="WP_281897994.1">
    <property type="nucleotide sequence ID" value="NZ_BSDI01000018.1"/>
</dbReference>
<name>A0ABQ5QWX6_9ACTN</name>
<gene>
    <name evidence="1" type="ORF">Pa4123_40700</name>
</gene>